<dbReference type="AlphaFoldDB" id="A0A6J5TXH8"/>
<name>A0A6J5TXH8_PRUAR</name>
<reference evidence="2 3" key="1">
    <citation type="submission" date="2020-05" db="EMBL/GenBank/DDBJ databases">
        <authorList>
            <person name="Campoy J."/>
            <person name="Schneeberger K."/>
            <person name="Spophaly S."/>
        </authorList>
    </citation>
    <scope>NUCLEOTIDE SEQUENCE [LARGE SCALE GENOMIC DNA]</scope>
    <source>
        <strain evidence="2">PruArmRojPasFocal</strain>
    </source>
</reference>
<evidence type="ECO:0000313" key="2">
    <source>
        <dbReference type="EMBL" id="CAB4268806.1"/>
    </source>
</evidence>
<feature type="compositionally biased region" description="Basic and acidic residues" evidence="1">
    <location>
        <begin position="1"/>
        <end position="11"/>
    </location>
</feature>
<dbReference type="EMBL" id="CAEKDK010000002">
    <property type="protein sequence ID" value="CAB4268806.1"/>
    <property type="molecule type" value="Genomic_DNA"/>
</dbReference>
<protein>
    <submittedName>
        <fullName evidence="2">Uncharacterized protein</fullName>
    </submittedName>
</protein>
<feature type="region of interest" description="Disordered" evidence="1">
    <location>
        <begin position="1"/>
        <end position="50"/>
    </location>
</feature>
<accession>A0A6J5TXH8</accession>
<evidence type="ECO:0000256" key="1">
    <source>
        <dbReference type="SAM" id="MobiDB-lite"/>
    </source>
</evidence>
<dbReference type="Proteomes" id="UP000507222">
    <property type="component" value="Unassembled WGS sequence"/>
</dbReference>
<feature type="compositionally biased region" description="Basic and acidic residues" evidence="1">
    <location>
        <begin position="40"/>
        <end position="49"/>
    </location>
</feature>
<sequence>MISKHSKDFEAKPGPMEVSSKDSKDLETELMPTEVSSKLNDSKERRETSISKNVLEEVENINSNLSSIQFYQTLFTN</sequence>
<proteinExistence type="predicted"/>
<gene>
    <name evidence="2" type="ORF">CURHAP_LOCUS13232</name>
</gene>
<evidence type="ECO:0000313" key="3">
    <source>
        <dbReference type="Proteomes" id="UP000507222"/>
    </source>
</evidence>
<organism evidence="2 3">
    <name type="scientific">Prunus armeniaca</name>
    <name type="common">Apricot</name>
    <name type="synonym">Armeniaca vulgaris</name>
    <dbReference type="NCBI Taxonomy" id="36596"/>
    <lineage>
        <taxon>Eukaryota</taxon>
        <taxon>Viridiplantae</taxon>
        <taxon>Streptophyta</taxon>
        <taxon>Embryophyta</taxon>
        <taxon>Tracheophyta</taxon>
        <taxon>Spermatophyta</taxon>
        <taxon>Magnoliopsida</taxon>
        <taxon>eudicotyledons</taxon>
        <taxon>Gunneridae</taxon>
        <taxon>Pentapetalae</taxon>
        <taxon>rosids</taxon>
        <taxon>fabids</taxon>
        <taxon>Rosales</taxon>
        <taxon>Rosaceae</taxon>
        <taxon>Amygdaloideae</taxon>
        <taxon>Amygdaleae</taxon>
        <taxon>Prunus</taxon>
    </lineage>
</organism>